<keyword evidence="6" id="KW-0677">Repeat</keyword>
<dbReference type="SMART" id="SM00028">
    <property type="entry name" value="TPR"/>
    <property type="match status" value="2"/>
</dbReference>
<evidence type="ECO:0000259" key="10">
    <source>
        <dbReference type="Pfam" id="PF13844"/>
    </source>
</evidence>
<keyword evidence="12" id="KW-1185">Reference proteome</keyword>
<dbReference type="Pfam" id="PF13844">
    <property type="entry name" value="Glyco_transf_41"/>
    <property type="match status" value="2"/>
</dbReference>
<dbReference type="PROSITE" id="PS50005">
    <property type="entry name" value="TPR"/>
    <property type="match status" value="1"/>
</dbReference>
<feature type="domain" description="O-GlcNAc transferase C-terminal" evidence="10">
    <location>
        <begin position="402"/>
        <end position="579"/>
    </location>
</feature>
<dbReference type="GO" id="GO:0097363">
    <property type="term" value="F:protein O-acetylglucosaminyltransferase activity"/>
    <property type="evidence" value="ECO:0007669"/>
    <property type="project" value="UniProtKB-EC"/>
</dbReference>
<dbReference type="PANTHER" id="PTHR44835">
    <property type="entry name" value="UDP-N-ACETYLGLUCOSAMINE--PEPTIDE N-ACETYLGLUCOSAMINYLTRANSFERASE SPINDLY-RELATED"/>
    <property type="match status" value="1"/>
</dbReference>
<feature type="domain" description="Glycosyl transferase family 1" evidence="9">
    <location>
        <begin position="797"/>
        <end position="874"/>
    </location>
</feature>
<evidence type="ECO:0000256" key="3">
    <source>
        <dbReference type="ARBA" id="ARBA00011970"/>
    </source>
</evidence>
<dbReference type="SUPFAM" id="SSF53756">
    <property type="entry name" value="UDP-Glycosyltransferase/glycogen phosphorylase"/>
    <property type="match status" value="2"/>
</dbReference>
<dbReference type="Gene3D" id="3.40.50.2000">
    <property type="entry name" value="Glycogen Phosphorylase B"/>
    <property type="match status" value="2"/>
</dbReference>
<dbReference type="InterPro" id="IPR011990">
    <property type="entry name" value="TPR-like_helical_dom_sf"/>
</dbReference>
<dbReference type="EMBL" id="FQWZ01000012">
    <property type="protein sequence ID" value="SHH36251.1"/>
    <property type="molecule type" value="Genomic_DNA"/>
</dbReference>
<organism evidence="11 12">
    <name type="scientific">Hydrocarboniphaga daqingensis</name>
    <dbReference type="NCBI Taxonomy" id="490188"/>
    <lineage>
        <taxon>Bacteria</taxon>
        <taxon>Pseudomonadati</taxon>
        <taxon>Pseudomonadota</taxon>
        <taxon>Gammaproteobacteria</taxon>
        <taxon>Nevskiales</taxon>
        <taxon>Nevskiaceae</taxon>
        <taxon>Hydrocarboniphaga</taxon>
    </lineage>
</organism>
<evidence type="ECO:0000256" key="5">
    <source>
        <dbReference type="ARBA" id="ARBA00022679"/>
    </source>
</evidence>
<evidence type="ECO:0000256" key="8">
    <source>
        <dbReference type="PROSITE-ProRule" id="PRU00339"/>
    </source>
</evidence>
<dbReference type="InterPro" id="IPR001296">
    <property type="entry name" value="Glyco_trans_1"/>
</dbReference>
<dbReference type="Proteomes" id="UP000199758">
    <property type="component" value="Unassembled WGS sequence"/>
</dbReference>
<evidence type="ECO:0000256" key="7">
    <source>
        <dbReference type="ARBA" id="ARBA00022803"/>
    </source>
</evidence>
<comment type="pathway">
    <text evidence="1">Protein modification; protein glycosylation.</text>
</comment>
<dbReference type="STRING" id="490188.SAMN04488068_0061"/>
<dbReference type="AlphaFoldDB" id="A0A1M5SCQ6"/>
<keyword evidence="5 11" id="KW-0808">Transferase</keyword>
<dbReference type="PANTHER" id="PTHR44835:SF1">
    <property type="entry name" value="PROTEIN O-GLCNAC TRANSFERASE"/>
    <property type="match status" value="1"/>
</dbReference>
<name>A0A1M5SCQ6_9GAMM</name>
<evidence type="ECO:0000256" key="4">
    <source>
        <dbReference type="ARBA" id="ARBA00022676"/>
    </source>
</evidence>
<dbReference type="RefSeq" id="WP_072899686.1">
    <property type="nucleotide sequence ID" value="NZ_FQWZ01000012.1"/>
</dbReference>
<evidence type="ECO:0000313" key="11">
    <source>
        <dbReference type="EMBL" id="SHH36251.1"/>
    </source>
</evidence>
<reference evidence="11 12" key="1">
    <citation type="submission" date="2016-11" db="EMBL/GenBank/DDBJ databases">
        <authorList>
            <person name="Jaros S."/>
            <person name="Januszkiewicz K."/>
            <person name="Wedrychowicz H."/>
        </authorList>
    </citation>
    <scope>NUCLEOTIDE SEQUENCE [LARGE SCALE GENOMIC DNA]</scope>
    <source>
        <strain evidence="11 12">CGMCC 1.7049</strain>
    </source>
</reference>
<accession>A0A1M5SCQ6</accession>
<evidence type="ECO:0000256" key="1">
    <source>
        <dbReference type="ARBA" id="ARBA00004922"/>
    </source>
</evidence>
<feature type="repeat" description="TPR" evidence="8">
    <location>
        <begin position="76"/>
        <end position="109"/>
    </location>
</feature>
<dbReference type="Pfam" id="PF00534">
    <property type="entry name" value="Glycos_transf_1"/>
    <property type="match status" value="1"/>
</dbReference>
<dbReference type="EC" id="2.4.1.255" evidence="3"/>
<protein>
    <recommendedName>
        <fullName evidence="3">protein O-GlcNAc transferase</fullName>
        <ecNumber evidence="3">2.4.1.255</ecNumber>
    </recommendedName>
</protein>
<dbReference type="InterPro" id="IPR029489">
    <property type="entry name" value="OGT/SEC/SPY_C"/>
</dbReference>
<dbReference type="OrthoDB" id="255821at2"/>
<dbReference type="Gene3D" id="1.25.40.10">
    <property type="entry name" value="Tetratricopeptide repeat domain"/>
    <property type="match status" value="1"/>
</dbReference>
<keyword evidence="4" id="KW-0328">Glycosyltransferase</keyword>
<evidence type="ECO:0000313" key="12">
    <source>
        <dbReference type="Proteomes" id="UP000199758"/>
    </source>
</evidence>
<dbReference type="InterPro" id="IPR051939">
    <property type="entry name" value="Glycosyltr_41/O-GlcNAc_trsf"/>
</dbReference>
<dbReference type="InterPro" id="IPR019734">
    <property type="entry name" value="TPR_rpt"/>
</dbReference>
<evidence type="ECO:0000256" key="6">
    <source>
        <dbReference type="ARBA" id="ARBA00022737"/>
    </source>
</evidence>
<keyword evidence="7 8" id="KW-0802">TPR repeat</keyword>
<feature type="domain" description="O-GlcNAc transferase C-terminal" evidence="10">
    <location>
        <begin position="228"/>
        <end position="378"/>
    </location>
</feature>
<proteinExistence type="inferred from homology"/>
<evidence type="ECO:0000259" key="9">
    <source>
        <dbReference type="Pfam" id="PF00534"/>
    </source>
</evidence>
<evidence type="ECO:0000256" key="2">
    <source>
        <dbReference type="ARBA" id="ARBA00005386"/>
    </source>
</evidence>
<gene>
    <name evidence="11" type="ORF">SAMN04488068_0061</name>
</gene>
<comment type="similarity">
    <text evidence="2">Belongs to the glycosyltransferase 41 family. O-GlcNAc transferase subfamily.</text>
</comment>
<sequence length="923" mass="100148">MNPNALSSTTACQRARALQEAGEDGAALALLQPWLQSAKPPPELLWLAAGLQERLGQYEAALQGYQTLAAQQPWQAALCNAIGRVHACRGQTAEALQSFDQVLAREPRNVEALFNRGNALRLLFRRVEAIEAYRAVLPLHPEYARLALLEIARQQQALGDVQGAGISYLQLTMVAPDDLAAVGYRLAHQTQAWPPDPAGIARLAADLGARWLAHQPLNPLPPPPPPHAAAQRLRVGLVSADLYQHPVGVFLRALLASSAAHEVDWWVYDNGQAQADGVTEALRSLTHHWVAVQGWSDERLARQVRDDGIDVLVDLSGYTAGHRLAAFALRPAPLQLSWLGYWGTTGLPFVDAVIADWHCVPAGEETFFTEPLLRLPHTRLCYAPPLDAPPVAPAPVLTRGHLTFGCFQSMAKIGPQVLAAWARIAQAVPEAHWVLRIGDSESDAADRERLRERGRAVGFAPAHLDIGGRLPLNDYRAAYASVDLMLDTFPHPGGTTTADALWMGVPTLTLSMPGMLGRQGEQMLRAAGMPEWVTHNVDDYVARAIDHARGAAAAPASALRPALRERLRRTPLFDHERFGRDWIDAVRGLWRHKTGLASPLAPVQRRLLFFVPPLDHPFGGVKVIYEQVAALNRLGFRAFTHTPPGSRAGDFWDVPKHELAVWNPGPGDVVIAPETMPADALRMFKGQGASVWLFVQNWAHVDASIDDAVTDAAPAFDGALVVSDATEAIVRRCFPSLRCYRVPPAVACLPQVPATARRAAIAYMPRKLPGLARWLRTVWPRAFPDLADVEWVEIDGLPHAQVLDCLAQSRYFVSLQHNEGLGLPALEAMAAGCLVVGFAGIGGREYAGPDNGLWVADGDGPALLEALGQALRAERDQPGAFDATRDTGRRAAARYSGAAQDQALRDAFAAITEAPQAASGPRR</sequence>
<dbReference type="Gene3D" id="3.40.50.11380">
    <property type="match status" value="1"/>
</dbReference>
<dbReference type="SUPFAM" id="SSF48452">
    <property type="entry name" value="TPR-like"/>
    <property type="match status" value="1"/>
</dbReference>